<organism evidence="2">
    <name type="scientific">Zaria bat coronavirus</name>
    <dbReference type="NCBI Taxonomy" id="989337"/>
    <lineage>
        <taxon>Viruses</taxon>
        <taxon>Riboviria</taxon>
        <taxon>Orthornavirae</taxon>
        <taxon>Pisuviricota</taxon>
        <taxon>Pisoniviricetes</taxon>
        <taxon>Nidovirales</taxon>
        <taxon>Cornidovirineae</taxon>
        <taxon>Coronaviridae</taxon>
        <taxon>Orthocoronavirinae</taxon>
        <taxon>Betacoronavirus</taxon>
        <taxon>Hibecovirus</taxon>
    </lineage>
</organism>
<evidence type="ECO:0000256" key="1">
    <source>
        <dbReference type="SAM" id="Phobius"/>
    </source>
</evidence>
<keyword evidence="1" id="KW-0472">Membrane</keyword>
<evidence type="ECO:0000313" key="2">
    <source>
        <dbReference type="EMBL" id="ADY17916.1"/>
    </source>
</evidence>
<protein>
    <submittedName>
        <fullName evidence="2">Putative ORF8 protein</fullName>
    </submittedName>
</protein>
<name>F1BYM5_9BETC</name>
<keyword evidence="1" id="KW-1133">Transmembrane helix</keyword>
<feature type="transmembrane region" description="Helical" evidence="1">
    <location>
        <begin position="53"/>
        <end position="82"/>
    </location>
</feature>
<sequence>MPVMGGRSGRGPSILLLLILASLTYLSNGASHHNRDNAEHMDPVDQKTFETIVVIILVTVLIFSTIVNALLCRAVLLMVLVLNADAAPTYRVTRLPTEVLNTDCVSNTIPCLDAFTVIGFCITGPTPLTNTMRYDVDHWVVVKQLHFPEWQVPPSIVKTPQMTSGAESSTNFWDAFGNEALLCSSGAALEEIVKELKTNLNELYPQDGEPTRQSHTL</sequence>
<accession>F1BYM5</accession>
<reference evidence="2" key="2">
    <citation type="submission" date="2010-08" db="EMBL/GenBank/DDBJ databases">
        <authorList>
            <person name="Quan P.-L."/>
            <person name="Firth C."/>
            <person name="Street C."/>
            <person name="Henriquez J.A."/>
            <person name="Petrosov A."/>
            <person name="Tashmukhamedova A."/>
            <person name="Briese T."/>
            <person name="Lipkin W.I."/>
        </authorList>
    </citation>
    <scope>NUCLEOTIDE SEQUENCE</scope>
    <source>
        <strain evidence="2">ZBCoV</strain>
    </source>
</reference>
<dbReference type="EMBL" id="HQ166910">
    <property type="protein sequence ID" value="ADY17916.1"/>
    <property type="molecule type" value="Genomic_RNA"/>
</dbReference>
<reference evidence="2" key="1">
    <citation type="journal article" date="2010" name="MBio">
        <title>Identification of a severe acute respiratory syndrome coronavirus-like virus in a leaf-nosed bat in Nigeria.</title>
        <authorList>
            <person name="Quan P.L."/>
            <person name="Firth C."/>
            <person name="Street C."/>
            <person name="Henriquez J.A."/>
            <person name="Petrosov A."/>
            <person name="Tashmukhamedova A."/>
            <person name="Hutchison S.K."/>
            <person name="Egholm M."/>
            <person name="Osinubi M.O."/>
            <person name="Niezgoda M."/>
            <person name="Ogunkoya A.B."/>
            <person name="Briese T."/>
            <person name="Rupprecht C.E."/>
            <person name="Lipkin W.I."/>
        </authorList>
    </citation>
    <scope>NUCLEOTIDE SEQUENCE</scope>
    <source>
        <strain evidence="2">ZBCoV</strain>
    </source>
</reference>
<proteinExistence type="predicted"/>
<keyword evidence="1" id="KW-0812">Transmembrane</keyword>